<dbReference type="OrthoDB" id="2958217at2759"/>
<organism evidence="2 3">
    <name type="scientific">Botryosphaeria parva (strain UCR-NP2)</name>
    <name type="common">Grapevine canker fungus</name>
    <name type="synonym">Neofusicoccum parvum</name>
    <dbReference type="NCBI Taxonomy" id="1287680"/>
    <lineage>
        <taxon>Eukaryota</taxon>
        <taxon>Fungi</taxon>
        <taxon>Dikarya</taxon>
        <taxon>Ascomycota</taxon>
        <taxon>Pezizomycotina</taxon>
        <taxon>Dothideomycetes</taxon>
        <taxon>Dothideomycetes incertae sedis</taxon>
        <taxon>Botryosphaeriales</taxon>
        <taxon>Botryosphaeriaceae</taxon>
        <taxon>Neofusicoccum</taxon>
    </lineage>
</organism>
<evidence type="ECO:0000313" key="3">
    <source>
        <dbReference type="Proteomes" id="UP000013521"/>
    </source>
</evidence>
<protein>
    <submittedName>
        <fullName evidence="2">Putative heterokaryon incompatibility protein</fullName>
    </submittedName>
</protein>
<sequence length="175" mass="19700">MIHPKIDITPKQAKLGPLIGSTVNWDQLREWCLTPELDQDTDISYAALSYVWGSDPDNGKLKGHMVERLESPNSLDDVPKTIEDALIICSELGYQYLWVDRLCIVQDDFEKKQGQINSMAQIFSSAAVTIITAACRCRLQIFTSQAHPNIDAFAKKGTRFTHYYTQTSICSQDSP</sequence>
<dbReference type="PANTHER" id="PTHR33112:SF1">
    <property type="entry name" value="HETEROKARYON INCOMPATIBILITY DOMAIN-CONTAINING PROTEIN"/>
    <property type="match status" value="1"/>
</dbReference>
<dbReference type="EMBL" id="KB915800">
    <property type="protein sequence ID" value="EOD51847.1"/>
    <property type="molecule type" value="Genomic_DNA"/>
</dbReference>
<dbReference type="HOGENOM" id="CLU_1532319_0_0_1"/>
<evidence type="ECO:0000313" key="2">
    <source>
        <dbReference type="EMBL" id="EOD51847.1"/>
    </source>
</evidence>
<accession>R1EW55</accession>
<dbReference type="SUPFAM" id="SSF53649">
    <property type="entry name" value="Alkaline phosphatase-like"/>
    <property type="match status" value="1"/>
</dbReference>
<dbReference type="Proteomes" id="UP000013521">
    <property type="component" value="Unassembled WGS sequence"/>
</dbReference>
<dbReference type="AlphaFoldDB" id="R1EW55"/>
<feature type="domain" description="Heterokaryon incompatibility" evidence="1">
    <location>
        <begin position="45"/>
        <end position="137"/>
    </location>
</feature>
<gene>
    <name evidence="2" type="ORF">UCRNP2_1341</name>
</gene>
<dbReference type="STRING" id="1287680.R1EW55"/>
<dbReference type="Pfam" id="PF06985">
    <property type="entry name" value="HET"/>
    <property type="match status" value="1"/>
</dbReference>
<dbReference type="PANTHER" id="PTHR33112">
    <property type="entry name" value="DOMAIN PROTEIN, PUTATIVE-RELATED"/>
    <property type="match status" value="1"/>
</dbReference>
<dbReference type="Gene3D" id="3.40.720.10">
    <property type="entry name" value="Alkaline Phosphatase, subunit A"/>
    <property type="match status" value="1"/>
</dbReference>
<dbReference type="KEGG" id="npa:UCRNP2_1341"/>
<evidence type="ECO:0000259" key="1">
    <source>
        <dbReference type="Pfam" id="PF06985"/>
    </source>
</evidence>
<reference evidence="3" key="1">
    <citation type="journal article" date="2013" name="Genome Announc.">
        <title>Draft genome sequence of Neofusicoccum parvum isolate UCR-NP2, a fungal vascular pathogen associated with grapevine cankers.</title>
        <authorList>
            <person name="Blanco-Ulate B."/>
            <person name="Rolshausen P."/>
            <person name="Cantu D."/>
        </authorList>
    </citation>
    <scope>NUCLEOTIDE SEQUENCE [LARGE SCALE GENOMIC DNA]</scope>
    <source>
        <strain evidence="3">UCR-NP2</strain>
    </source>
</reference>
<proteinExistence type="predicted"/>
<dbReference type="InterPro" id="IPR010730">
    <property type="entry name" value="HET"/>
</dbReference>
<dbReference type="InterPro" id="IPR017850">
    <property type="entry name" value="Alkaline_phosphatase_core_sf"/>
</dbReference>
<name>R1EW55_BOTPV</name>